<dbReference type="SUPFAM" id="SSF52467">
    <property type="entry name" value="DHS-like NAD/FAD-binding domain"/>
    <property type="match status" value="1"/>
</dbReference>
<dbReference type="RefSeq" id="WP_263038311.1">
    <property type="nucleotide sequence ID" value="NZ_JAOTPL010000014.1"/>
</dbReference>
<dbReference type="AlphaFoldDB" id="A0AAE3LNB9"/>
<protein>
    <submittedName>
        <fullName evidence="1">SIR2 family protein</fullName>
    </submittedName>
</protein>
<evidence type="ECO:0000313" key="1">
    <source>
        <dbReference type="EMBL" id="MCU7694826.1"/>
    </source>
</evidence>
<dbReference type="Proteomes" id="UP001209317">
    <property type="component" value="Unassembled WGS sequence"/>
</dbReference>
<evidence type="ECO:0000313" key="2">
    <source>
        <dbReference type="Proteomes" id="UP001209317"/>
    </source>
</evidence>
<dbReference type="InterPro" id="IPR029035">
    <property type="entry name" value="DHS-like_NAD/FAD-binding_dom"/>
</dbReference>
<accession>A0AAE3LNB9</accession>
<proteinExistence type="predicted"/>
<comment type="caution">
    <text evidence="1">The sequence shown here is derived from an EMBL/GenBank/DDBJ whole genome shotgun (WGS) entry which is preliminary data.</text>
</comment>
<dbReference type="Gene3D" id="3.40.50.1220">
    <property type="entry name" value="TPP-binding domain"/>
    <property type="match status" value="1"/>
</dbReference>
<dbReference type="NCBIfam" id="NF041819">
    <property type="entry name" value="Dsr2"/>
    <property type="match status" value="1"/>
</dbReference>
<organism evidence="1 2">
    <name type="scientific">Haoranjiania flava</name>
    <dbReference type="NCBI Taxonomy" id="1856322"/>
    <lineage>
        <taxon>Bacteria</taxon>
        <taxon>Pseudomonadati</taxon>
        <taxon>Bacteroidota</taxon>
        <taxon>Chitinophagia</taxon>
        <taxon>Chitinophagales</taxon>
        <taxon>Chitinophagaceae</taxon>
        <taxon>Haoranjiania</taxon>
    </lineage>
</organism>
<sequence>MTIFPSEILSYFSEIAERLWTGHASVMVGAGFSKNAVNTINSTKYPPNWGQLGDAFYEKLYNQKPDDKVKYLSLLKLAEEFEATFGRSALEHFIQNNIADSEYEPSDVHKMLMELPWTDVFTTNYDTLLERSCKDVISRKYDIVLNQSDLVYSNKPRIIKLHGSLPSERPFVITEEDYRIYPKKYAPFVNTVQQSLLENTLCLIGFSGDDPNFLQWTGWINDNIGKNNAPKIYLIGVLNLSESQKKLLSNKNIVAVDLSNCEDVKGDHKKGLQLFITYLANQRSKRDNLEWPFLSSDLKTFQLSKDKNPEFLIKEWRECREKYPNWIILPQEQRDKLWMYTERQSSDKSVFEQLQLFEELDYIYELNWRLEKCLFPIWNNIVPPFQQILNRYNFFPTEIIERREINIDTCTRNDIDWEHYKKLWVQLSLSLLRFYREEHFEKEWTATYDTIISIKKHLSSEQLAHFYYEQVLNAMFKMQYTEAKKLLNEWPQSNMPLFWGAKRAMLMTEFGQLKEAASLLESILTEIRKKLNLSPIDNDYFWVSQESYVMFQLKMVQQNIRWGQWNNQEKEETNKEDFDERWNDLLQYKCDPWNEKKYFDLMLSQPYIPQKDVTVKSEFEIGLSTRTFTLGGSSKDFITAYTFLRYLEELAIPLSLSAVNIDNKTINGVIERIKHASPKWGIAILNRYRSDKVVEVTFDRRQLTNLSISEVDNYIKEYLNRFETLLPERESNPIAKVYTDKVPAVLSRLCTKCSDEIRIEIFKLYQTIYKQLISLPQLDKLFKNLIDSSNKNTLKQASELLMDTPILDANSAIAQTTFKEPFDFLKASKIEGKLKIEPKQLNSIYLKASENSNFRINAIKRLMFLYEVKQLTKNQEKRLFNIIWQYTDDDGFPQKTNYYHFAFIKWVHPTHISVESLYREYIKNNNFNIQGLRTEKGIGMSGGGDRYAEELLYGSQTINNSDGVKWSVEEFESLLAKCEQWWHLDKHYLIDEKYKSEGFGGRVYDEFLARFKNLTNILSRVFGYSKKDLNAEITQRLKSLINDMEIHDVSILKAKIVFGMYDDYKTYLIELQKALISQNRTVLVDALDSVILVVHSSPYQGLKDFLNQLLEVLSIPLKWRIVEIMSDIFDIIKDLINHSEVDLSNIEGAVYSSLEYISSLNINSETISLADYLLLKQKAVSLASILYKKYSNNDNSVPQSVLEWKSIAENENEFGDVKNRWLVS</sequence>
<dbReference type="EMBL" id="JAOTPL010000014">
    <property type="protein sequence ID" value="MCU7694826.1"/>
    <property type="molecule type" value="Genomic_DNA"/>
</dbReference>
<name>A0AAE3LNB9_9BACT</name>
<gene>
    <name evidence="1" type="ORF">OD355_09895</name>
</gene>
<dbReference type="Pfam" id="PF13289">
    <property type="entry name" value="SIR2_2"/>
    <property type="match status" value="1"/>
</dbReference>
<keyword evidence="2" id="KW-1185">Reference proteome</keyword>
<reference evidence="1" key="1">
    <citation type="submission" date="2022-10" db="EMBL/GenBank/DDBJ databases">
        <authorList>
            <person name="Kim H.S."/>
            <person name="Kim J.-S."/>
            <person name="Suh M.K."/>
            <person name="Eom M.K."/>
            <person name="Lee J.-S."/>
        </authorList>
    </citation>
    <scope>NUCLEOTIDE SEQUENCE</scope>
    <source>
        <strain evidence="1">LIP-5</strain>
    </source>
</reference>